<gene>
    <name evidence="2" type="ORF">TNCT_296731</name>
</gene>
<dbReference type="AlphaFoldDB" id="A0A8X6KTL0"/>
<organism evidence="2 3">
    <name type="scientific">Trichonephila clavata</name>
    <name type="common">Joro spider</name>
    <name type="synonym">Nephila clavata</name>
    <dbReference type="NCBI Taxonomy" id="2740835"/>
    <lineage>
        <taxon>Eukaryota</taxon>
        <taxon>Metazoa</taxon>
        <taxon>Ecdysozoa</taxon>
        <taxon>Arthropoda</taxon>
        <taxon>Chelicerata</taxon>
        <taxon>Arachnida</taxon>
        <taxon>Araneae</taxon>
        <taxon>Araneomorphae</taxon>
        <taxon>Entelegynae</taxon>
        <taxon>Araneoidea</taxon>
        <taxon>Nephilidae</taxon>
        <taxon>Trichonephila</taxon>
    </lineage>
</organism>
<name>A0A8X6KTL0_TRICU</name>
<evidence type="ECO:0000256" key="1">
    <source>
        <dbReference type="SAM" id="MobiDB-lite"/>
    </source>
</evidence>
<evidence type="ECO:0000313" key="2">
    <source>
        <dbReference type="EMBL" id="GFQ83826.1"/>
    </source>
</evidence>
<protein>
    <submittedName>
        <fullName evidence="2">Uncharacterized protein</fullName>
    </submittedName>
</protein>
<accession>A0A8X6KTL0</accession>
<feature type="compositionally biased region" description="Basic residues" evidence="1">
    <location>
        <begin position="108"/>
        <end position="117"/>
    </location>
</feature>
<dbReference type="Proteomes" id="UP000887116">
    <property type="component" value="Unassembled WGS sequence"/>
</dbReference>
<proteinExistence type="predicted"/>
<comment type="caution">
    <text evidence="2">The sequence shown here is derived from an EMBL/GenBank/DDBJ whole genome shotgun (WGS) entry which is preliminary data.</text>
</comment>
<reference evidence="2" key="1">
    <citation type="submission" date="2020-07" db="EMBL/GenBank/DDBJ databases">
        <title>Multicomponent nature underlies the extraordinary mechanical properties of spider dragline silk.</title>
        <authorList>
            <person name="Kono N."/>
            <person name="Nakamura H."/>
            <person name="Mori M."/>
            <person name="Yoshida Y."/>
            <person name="Ohtoshi R."/>
            <person name="Malay A.D."/>
            <person name="Moran D.A.P."/>
            <person name="Tomita M."/>
            <person name="Numata K."/>
            <person name="Arakawa K."/>
        </authorList>
    </citation>
    <scope>NUCLEOTIDE SEQUENCE</scope>
</reference>
<feature type="region of interest" description="Disordered" evidence="1">
    <location>
        <begin position="49"/>
        <end position="78"/>
    </location>
</feature>
<dbReference type="EMBL" id="BMAO01032669">
    <property type="protein sequence ID" value="GFQ83826.1"/>
    <property type="molecule type" value="Genomic_DNA"/>
</dbReference>
<sequence>MEWEYCCEGLEPMDWEDSPEVRVSKKKKASEIIDIEVYSNFLVETISPAPKKVSPPIEPNANLSFQEKENFPTPKKISPPLTEIVRRKIRTRPKVSTPAVSPENRVIIKARRPLRKD</sequence>
<evidence type="ECO:0000313" key="3">
    <source>
        <dbReference type="Proteomes" id="UP000887116"/>
    </source>
</evidence>
<keyword evidence="3" id="KW-1185">Reference proteome</keyword>
<feature type="region of interest" description="Disordered" evidence="1">
    <location>
        <begin position="92"/>
        <end position="117"/>
    </location>
</feature>